<evidence type="ECO:0008006" key="3">
    <source>
        <dbReference type="Google" id="ProtNLM"/>
    </source>
</evidence>
<dbReference type="EMBL" id="JAJNAG010000002">
    <property type="protein sequence ID" value="MCD1124808.1"/>
    <property type="molecule type" value="Genomic_DNA"/>
</dbReference>
<keyword evidence="2" id="KW-1185">Reference proteome</keyword>
<evidence type="ECO:0000313" key="1">
    <source>
        <dbReference type="EMBL" id="MCD1124808.1"/>
    </source>
</evidence>
<dbReference type="AlphaFoldDB" id="A0A9X1MUE1"/>
<proteinExistence type="predicted"/>
<name>A0A9X1MUE1_9GAMM</name>
<accession>A0A9X1MUE1</accession>
<gene>
    <name evidence="1" type="ORF">LPW36_01955</name>
</gene>
<dbReference type="RefSeq" id="WP_230607817.1">
    <property type="nucleotide sequence ID" value="NZ_JAJNAG010000002.1"/>
</dbReference>
<sequence length="144" mass="15969">MIEPKEITIVSGDGTEYTFTIHKFPAIEGREIVCKYPISAIPKVGDYSANEETMIKLMAYVGVNTGDQLIMLKTKALINNHVPDWEILAKIEMAVMEYNVSFFAKGRSWISSGTLKAKALALTSEILTALSELSSPKEKPRSKK</sequence>
<reference evidence="1" key="1">
    <citation type="submission" date="2021-11" db="EMBL/GenBank/DDBJ databases">
        <title>Jinshanibacter sp. isolated from one year old Eriocheir sinensis.</title>
        <authorList>
            <person name="Li J.-Y."/>
            <person name="He W."/>
            <person name="Gao T.-H."/>
        </authorList>
    </citation>
    <scope>NUCLEOTIDE SEQUENCE</scope>
    <source>
        <strain evidence="1">LJY008</strain>
    </source>
</reference>
<organism evidence="1 2">
    <name type="scientific">Limnobaculum eriocheiris</name>
    <dbReference type="NCBI Taxonomy" id="2897391"/>
    <lineage>
        <taxon>Bacteria</taxon>
        <taxon>Pseudomonadati</taxon>
        <taxon>Pseudomonadota</taxon>
        <taxon>Gammaproteobacteria</taxon>
        <taxon>Enterobacterales</taxon>
        <taxon>Budviciaceae</taxon>
        <taxon>Limnobaculum</taxon>
    </lineage>
</organism>
<comment type="caution">
    <text evidence="1">The sequence shown here is derived from an EMBL/GenBank/DDBJ whole genome shotgun (WGS) entry which is preliminary data.</text>
</comment>
<evidence type="ECO:0000313" key="2">
    <source>
        <dbReference type="Proteomes" id="UP001139171"/>
    </source>
</evidence>
<dbReference type="Proteomes" id="UP001139171">
    <property type="component" value="Unassembled WGS sequence"/>
</dbReference>
<protein>
    <recommendedName>
        <fullName evidence="3">Phage protein</fullName>
    </recommendedName>
</protein>